<feature type="region of interest" description="Disordered" evidence="5">
    <location>
        <begin position="1"/>
        <end position="25"/>
    </location>
</feature>
<dbReference type="GO" id="GO:0030150">
    <property type="term" value="P:protein import into mitochondrial matrix"/>
    <property type="evidence" value="ECO:0007669"/>
    <property type="project" value="TreeGrafter"/>
</dbReference>
<reference evidence="6 7" key="1">
    <citation type="journal article" date="2013" name="PLoS Genet.">
        <title>The genome and development-dependent transcriptomes of Pyronema confluens: a window into fungal evolution.</title>
        <authorList>
            <person name="Traeger S."/>
            <person name="Altegoer F."/>
            <person name="Freitag M."/>
            <person name="Gabaldon T."/>
            <person name="Kempken F."/>
            <person name="Kumar A."/>
            <person name="Marcet-Houben M."/>
            <person name="Poggeler S."/>
            <person name="Stajich J.E."/>
            <person name="Nowrousian M."/>
        </authorList>
    </citation>
    <scope>NUCLEOTIDE SEQUENCE [LARGE SCALE GENOMIC DNA]</scope>
    <source>
        <strain evidence="7">CBS 100304</strain>
        <tissue evidence="6">Vegetative mycelium</tissue>
    </source>
</reference>
<evidence type="ECO:0000256" key="3">
    <source>
        <dbReference type="ARBA" id="ARBA00022989"/>
    </source>
</evidence>
<gene>
    <name evidence="6" type="ORF">PCON_09197</name>
</gene>
<dbReference type="Proteomes" id="UP000018144">
    <property type="component" value="Unassembled WGS sequence"/>
</dbReference>
<dbReference type="PANTHER" id="PTHR15371">
    <property type="entry name" value="TIM23"/>
    <property type="match status" value="1"/>
</dbReference>
<keyword evidence="2" id="KW-0812">Transmembrane</keyword>
<dbReference type="eggNOG" id="KOG3324">
    <property type="taxonomic scope" value="Eukaryota"/>
</dbReference>
<evidence type="ECO:0000256" key="1">
    <source>
        <dbReference type="ARBA" id="ARBA00004141"/>
    </source>
</evidence>
<dbReference type="GO" id="GO:0008320">
    <property type="term" value="F:protein transmembrane transporter activity"/>
    <property type="evidence" value="ECO:0007669"/>
    <property type="project" value="TreeGrafter"/>
</dbReference>
<dbReference type="PANTHER" id="PTHR15371:SF0">
    <property type="entry name" value="SD19278P"/>
    <property type="match status" value="1"/>
</dbReference>
<accession>U4LFE3</accession>
<protein>
    <submittedName>
        <fullName evidence="6">Similar to Mitochondrial import inner membrane translocase subunit TIM23 acc. no. P32897</fullName>
    </submittedName>
</protein>
<dbReference type="AlphaFoldDB" id="U4LFE3"/>
<keyword evidence="4" id="KW-0472">Membrane</keyword>
<evidence type="ECO:0000313" key="6">
    <source>
        <dbReference type="EMBL" id="CCX30794.1"/>
    </source>
</evidence>
<evidence type="ECO:0000256" key="4">
    <source>
        <dbReference type="ARBA" id="ARBA00023136"/>
    </source>
</evidence>
<dbReference type="EMBL" id="HF935475">
    <property type="protein sequence ID" value="CCX30794.1"/>
    <property type="molecule type" value="Genomic_DNA"/>
</dbReference>
<dbReference type="GO" id="GO:0005744">
    <property type="term" value="C:TIM23 mitochondrial import inner membrane translocase complex"/>
    <property type="evidence" value="ECO:0007669"/>
    <property type="project" value="TreeGrafter"/>
</dbReference>
<sequence length="225" mass="23092">MASFWNALTGKSSKKHSDNAPADSGDIAPTTTYAAAPAFDPSSVSSVSNFLTATVDPAALHPLANLGGGLTYLDIDDAAINNLPGSQTVLPSRGWSDDLCYGTGATYLVALSMGGAYGMVEGFKKLPQNTPPRLALNGVLNAVTRRGPYIGNSAGVLALTYNAINSTIGYWRGKHDTTNSVVAGAIAGAVFKSTKGLRPMLWSSALVASAAGAWAVGSKAVLAQW</sequence>
<name>U4LFE3_PYROM</name>
<dbReference type="InterPro" id="IPR045238">
    <property type="entry name" value="Tim23-like"/>
</dbReference>
<dbReference type="OrthoDB" id="159299at2759"/>
<dbReference type="Pfam" id="PF02466">
    <property type="entry name" value="Tim17"/>
    <property type="match status" value="1"/>
</dbReference>
<keyword evidence="3" id="KW-1133">Transmembrane helix</keyword>
<evidence type="ECO:0000313" key="7">
    <source>
        <dbReference type="Proteomes" id="UP000018144"/>
    </source>
</evidence>
<dbReference type="STRING" id="1076935.U4LFE3"/>
<proteinExistence type="predicted"/>
<comment type="subcellular location">
    <subcellularLocation>
        <location evidence="1">Membrane</location>
        <topology evidence="1">Multi-pass membrane protein</topology>
    </subcellularLocation>
</comment>
<keyword evidence="7" id="KW-1185">Reference proteome</keyword>
<dbReference type="OMA" id="QYIMPEG"/>
<evidence type="ECO:0000256" key="5">
    <source>
        <dbReference type="SAM" id="MobiDB-lite"/>
    </source>
</evidence>
<evidence type="ECO:0000256" key="2">
    <source>
        <dbReference type="ARBA" id="ARBA00022692"/>
    </source>
</evidence>
<organism evidence="6 7">
    <name type="scientific">Pyronema omphalodes (strain CBS 100304)</name>
    <name type="common">Pyronema confluens</name>
    <dbReference type="NCBI Taxonomy" id="1076935"/>
    <lineage>
        <taxon>Eukaryota</taxon>
        <taxon>Fungi</taxon>
        <taxon>Dikarya</taxon>
        <taxon>Ascomycota</taxon>
        <taxon>Pezizomycotina</taxon>
        <taxon>Pezizomycetes</taxon>
        <taxon>Pezizales</taxon>
        <taxon>Pyronemataceae</taxon>
        <taxon>Pyronema</taxon>
    </lineage>
</organism>